<comment type="caution">
    <text evidence="1">The sequence shown here is derived from an EMBL/GenBank/DDBJ whole genome shotgun (WGS) entry which is preliminary data.</text>
</comment>
<dbReference type="EMBL" id="VCAO01000001">
    <property type="protein sequence ID" value="TMM50192.1"/>
    <property type="molecule type" value="Genomic_DNA"/>
</dbReference>
<evidence type="ECO:0000313" key="1">
    <source>
        <dbReference type="EMBL" id="TMM50192.1"/>
    </source>
</evidence>
<name>A0A5S3P9J7_9SPHN</name>
<reference evidence="1 2" key="1">
    <citation type="submission" date="2019-05" db="EMBL/GenBank/DDBJ databases">
        <title>Erythrobacter marisflavi sp. nov., isolated from isolated from water of an estuary environment.</title>
        <authorList>
            <person name="Yoon J.-H."/>
        </authorList>
    </citation>
    <scope>NUCLEOTIDE SEQUENCE [LARGE SCALE GENOMIC DNA]</scope>
    <source>
        <strain evidence="1 2">KEM-5</strain>
    </source>
</reference>
<dbReference type="AlphaFoldDB" id="A0A5S3P9J7"/>
<accession>A0A5S3P9J7</accession>
<dbReference type="OrthoDB" id="9802792at2"/>
<protein>
    <submittedName>
        <fullName evidence="1">DUF1508 domain-containing protein</fullName>
    </submittedName>
</protein>
<dbReference type="SUPFAM" id="SSF160113">
    <property type="entry name" value="YegP-like"/>
    <property type="match status" value="1"/>
</dbReference>
<sequence>MSTCVDANGDRWEIYSTVQGWRWRRTASNGRIVGASTEAYHNRSDCEANAKRNGMKCTPR</sequence>
<dbReference type="InterPro" id="IPR036913">
    <property type="entry name" value="YegP-like_sf"/>
</dbReference>
<proteinExistence type="predicted"/>
<dbReference type="Proteomes" id="UP000309668">
    <property type="component" value="Unassembled WGS sequence"/>
</dbReference>
<keyword evidence="2" id="KW-1185">Reference proteome</keyword>
<gene>
    <name evidence="1" type="ORF">FEV51_03115</name>
</gene>
<dbReference type="Gene3D" id="3.30.160.160">
    <property type="entry name" value="YegP-like"/>
    <property type="match status" value="1"/>
</dbReference>
<evidence type="ECO:0000313" key="2">
    <source>
        <dbReference type="Proteomes" id="UP000309668"/>
    </source>
</evidence>
<organism evidence="1 2">
    <name type="scientific">Qipengyuania marisflavi</name>
    <dbReference type="NCBI Taxonomy" id="2486356"/>
    <lineage>
        <taxon>Bacteria</taxon>
        <taxon>Pseudomonadati</taxon>
        <taxon>Pseudomonadota</taxon>
        <taxon>Alphaproteobacteria</taxon>
        <taxon>Sphingomonadales</taxon>
        <taxon>Erythrobacteraceae</taxon>
        <taxon>Qipengyuania</taxon>
    </lineage>
</organism>